<organism evidence="11 14">
    <name type="scientific">Lachnotalea glycerini</name>
    <dbReference type="NCBI Taxonomy" id="1763509"/>
    <lineage>
        <taxon>Bacteria</taxon>
        <taxon>Bacillati</taxon>
        <taxon>Bacillota</taxon>
        <taxon>Clostridia</taxon>
        <taxon>Lachnospirales</taxon>
        <taxon>Lachnospiraceae</taxon>
        <taxon>Lachnotalea</taxon>
    </lineage>
</organism>
<evidence type="ECO:0000313" key="11">
    <source>
        <dbReference type="EMBL" id="PXV95940.1"/>
    </source>
</evidence>
<feature type="transmembrane region" description="Helical" evidence="10">
    <location>
        <begin position="172"/>
        <end position="197"/>
    </location>
</feature>
<dbReference type="PIRSF" id="PIRSF006603">
    <property type="entry name" value="DinF"/>
    <property type="match status" value="1"/>
</dbReference>
<evidence type="ECO:0000256" key="7">
    <source>
        <dbReference type="ARBA" id="ARBA00022989"/>
    </source>
</evidence>
<dbReference type="InterPro" id="IPR048279">
    <property type="entry name" value="MdtK-like"/>
</dbReference>
<reference evidence="12 13" key="1">
    <citation type="journal article" date="2017" name="Genome Announc.">
        <title>Draft Genome Sequence of a Sporulating and Motile Strain of Lachnotalea glycerini Isolated from Water in Quebec City, Canada.</title>
        <authorList>
            <person name="Maheux A.F."/>
            <person name="Boudreau D.K."/>
            <person name="Berube E."/>
            <person name="Boissinot M."/>
            <person name="Raymond F."/>
            <person name="Brodeur S."/>
            <person name="Corbeil J."/>
            <person name="Isabel S."/>
            <person name="Omar R.F."/>
            <person name="Bergeron M.G."/>
        </authorList>
    </citation>
    <scope>NUCLEOTIDE SEQUENCE [LARGE SCALE GENOMIC DNA]</scope>
    <source>
        <strain evidence="12 13">CCRI-19302</strain>
    </source>
</reference>
<reference evidence="11 14" key="2">
    <citation type="submission" date="2018-05" db="EMBL/GenBank/DDBJ databases">
        <title>Genomic Encyclopedia of Type Strains, Phase IV (KMG-IV): sequencing the most valuable type-strain genomes for metagenomic binning, comparative biology and taxonomic classification.</title>
        <authorList>
            <person name="Goeker M."/>
        </authorList>
    </citation>
    <scope>NUCLEOTIDE SEQUENCE [LARGE SCALE GENOMIC DNA]</scope>
    <source>
        <strain evidence="11 14">DSM 28816</strain>
    </source>
</reference>
<feature type="transmembrane region" description="Helical" evidence="10">
    <location>
        <begin position="103"/>
        <end position="123"/>
    </location>
</feature>
<dbReference type="PANTHER" id="PTHR43823:SF3">
    <property type="entry name" value="MULTIDRUG EXPORT PROTEIN MEPA"/>
    <property type="match status" value="1"/>
</dbReference>
<dbReference type="InterPro" id="IPR002528">
    <property type="entry name" value="MATE_fam"/>
</dbReference>
<keyword evidence="8 10" id="KW-0472">Membrane</keyword>
<dbReference type="PANTHER" id="PTHR43823">
    <property type="entry name" value="SPORULATION PROTEIN YKVU"/>
    <property type="match status" value="1"/>
</dbReference>
<evidence type="ECO:0000313" key="14">
    <source>
        <dbReference type="Proteomes" id="UP000247523"/>
    </source>
</evidence>
<dbReference type="AlphaFoldDB" id="A0A255I4Y3"/>
<dbReference type="OrthoDB" id="9808954at2"/>
<comment type="caution">
    <text evidence="11">The sequence shown here is derived from an EMBL/GenBank/DDBJ whole genome shotgun (WGS) entry which is preliminary data.</text>
</comment>
<evidence type="ECO:0000256" key="5">
    <source>
        <dbReference type="ARBA" id="ARBA00022475"/>
    </source>
</evidence>
<dbReference type="GO" id="GO:0015297">
    <property type="term" value="F:antiporter activity"/>
    <property type="evidence" value="ECO:0007669"/>
    <property type="project" value="InterPro"/>
</dbReference>
<evidence type="ECO:0000256" key="9">
    <source>
        <dbReference type="ARBA" id="ARBA00023251"/>
    </source>
</evidence>
<dbReference type="Proteomes" id="UP000247523">
    <property type="component" value="Unassembled WGS sequence"/>
</dbReference>
<reference evidence="12" key="3">
    <citation type="submission" date="2018-07" db="EMBL/GenBank/DDBJ databases">
        <authorList>
            <person name="Quirk P.G."/>
            <person name="Krulwich T.A."/>
        </authorList>
    </citation>
    <scope>NUCLEOTIDE SEQUENCE</scope>
    <source>
        <strain evidence="12">CCRI-19302</strain>
    </source>
</reference>
<protein>
    <recommendedName>
        <fullName evidence="3">Multidrug export protein MepA</fullName>
    </recommendedName>
</protein>
<feature type="transmembrane region" description="Helical" evidence="10">
    <location>
        <begin position="278"/>
        <end position="302"/>
    </location>
</feature>
<dbReference type="GO" id="GO:0042910">
    <property type="term" value="F:xenobiotic transmembrane transporter activity"/>
    <property type="evidence" value="ECO:0007669"/>
    <property type="project" value="InterPro"/>
</dbReference>
<sequence length="451" mass="49451">MIDTINECSNNNALAKEFTVYQLLKFAFPTILMMIFMGLYTIVDTIFVARFINTDALSAMNIICPLNNFIVGLGTMLATGGSAIVACKMGAGEDRRSRQDFTLIILVGFVIGCMIAVVGLIFLRSIIFALGASSSLYPYCRDYLYILLLFTPASMLQVLFQNLIVTAGKPSLGMFLSISAGVANIILDYLFIVLLHWGMKGAALGTGIGYLIPSIIGFAFFIINRGTLYFNKPIVDFKVIAKSCLNGSSEMVSQLAAAITTFLFNITMMKLAGEDGVAAITIMIYTQFFASTLYIGFSMGVAPVVSYNFGSNNSQNLKKIITICLRFIICTSILICALLFIFAPNLAEVFSPSHTSVYKITKEGFLVFPLSFLFSGINIFISSMFTALSNGKISAIISFLRTFGFITIGIIILAKLFGIIGVWLAVPIAEFSTIFISVFFIIKYKKIYHYI</sequence>
<evidence type="ECO:0000313" key="13">
    <source>
        <dbReference type="Proteomes" id="UP000216411"/>
    </source>
</evidence>
<accession>A0A255I4Y3</accession>
<keyword evidence="6 10" id="KW-0812">Transmembrane</keyword>
<feature type="transmembrane region" description="Helical" evidence="10">
    <location>
        <begin position="393"/>
        <end position="414"/>
    </location>
</feature>
<feature type="transmembrane region" description="Helical" evidence="10">
    <location>
        <begin position="203"/>
        <end position="223"/>
    </location>
</feature>
<name>A0A255I4Y3_9FIRM</name>
<keyword evidence="7 10" id="KW-1133">Transmembrane helix</keyword>
<dbReference type="RefSeq" id="WP_094378739.1">
    <property type="nucleotide sequence ID" value="NZ_NOKA02000001.1"/>
</dbReference>
<dbReference type="NCBIfam" id="TIGR00797">
    <property type="entry name" value="matE"/>
    <property type="match status" value="1"/>
</dbReference>
<feature type="transmembrane region" description="Helical" evidence="10">
    <location>
        <begin position="69"/>
        <end position="91"/>
    </location>
</feature>
<evidence type="ECO:0000256" key="4">
    <source>
        <dbReference type="ARBA" id="ARBA00022448"/>
    </source>
</evidence>
<gene>
    <name evidence="11" type="ORF">C8E03_101571</name>
    <name evidence="12" type="ORF">CG710_000320</name>
</gene>
<dbReference type="EMBL" id="NOKA02000001">
    <property type="protein sequence ID" value="RDY33011.1"/>
    <property type="molecule type" value="Genomic_DNA"/>
</dbReference>
<evidence type="ECO:0000256" key="10">
    <source>
        <dbReference type="SAM" id="Phobius"/>
    </source>
</evidence>
<proteinExistence type="inferred from homology"/>
<keyword evidence="4" id="KW-0813">Transport</keyword>
<feature type="transmembrane region" description="Helical" evidence="10">
    <location>
        <begin position="420"/>
        <end position="442"/>
    </location>
</feature>
<evidence type="ECO:0000256" key="1">
    <source>
        <dbReference type="ARBA" id="ARBA00004651"/>
    </source>
</evidence>
<dbReference type="InterPro" id="IPR051327">
    <property type="entry name" value="MATE_MepA_subfamily"/>
</dbReference>
<evidence type="ECO:0000256" key="8">
    <source>
        <dbReference type="ARBA" id="ARBA00023136"/>
    </source>
</evidence>
<keyword evidence="9" id="KW-0046">Antibiotic resistance</keyword>
<evidence type="ECO:0000313" key="12">
    <source>
        <dbReference type="EMBL" id="RDY33011.1"/>
    </source>
</evidence>
<dbReference type="CDD" id="cd13143">
    <property type="entry name" value="MATE_MepA_like"/>
    <property type="match status" value="1"/>
</dbReference>
<feature type="transmembrane region" description="Helical" evidence="10">
    <location>
        <begin position="323"/>
        <end position="344"/>
    </location>
</feature>
<keyword evidence="5" id="KW-1003">Cell membrane</keyword>
<dbReference type="Pfam" id="PF01554">
    <property type="entry name" value="MatE"/>
    <property type="match status" value="2"/>
</dbReference>
<keyword evidence="13" id="KW-1185">Reference proteome</keyword>
<feature type="transmembrane region" description="Helical" evidence="10">
    <location>
        <begin position="26"/>
        <end position="49"/>
    </location>
</feature>
<evidence type="ECO:0000256" key="3">
    <source>
        <dbReference type="ARBA" id="ARBA00022106"/>
    </source>
</evidence>
<dbReference type="GO" id="GO:0005886">
    <property type="term" value="C:plasma membrane"/>
    <property type="evidence" value="ECO:0007669"/>
    <property type="project" value="UniProtKB-SubCell"/>
</dbReference>
<dbReference type="GO" id="GO:0046677">
    <property type="term" value="P:response to antibiotic"/>
    <property type="evidence" value="ECO:0007669"/>
    <property type="project" value="UniProtKB-KW"/>
</dbReference>
<dbReference type="Proteomes" id="UP000216411">
    <property type="component" value="Unassembled WGS sequence"/>
</dbReference>
<dbReference type="InterPro" id="IPR045070">
    <property type="entry name" value="MATE_MepA-like"/>
</dbReference>
<feature type="transmembrane region" description="Helical" evidence="10">
    <location>
        <begin position="364"/>
        <end position="381"/>
    </location>
</feature>
<evidence type="ECO:0000256" key="6">
    <source>
        <dbReference type="ARBA" id="ARBA00022692"/>
    </source>
</evidence>
<feature type="transmembrane region" description="Helical" evidence="10">
    <location>
        <begin position="143"/>
        <end position="160"/>
    </location>
</feature>
<evidence type="ECO:0000256" key="2">
    <source>
        <dbReference type="ARBA" id="ARBA00008417"/>
    </source>
</evidence>
<comment type="similarity">
    <text evidence="2">Belongs to the multi antimicrobial extrusion (MATE) (TC 2.A.66.1) family. MepA subfamily.</text>
</comment>
<dbReference type="EMBL" id="QICS01000001">
    <property type="protein sequence ID" value="PXV95940.1"/>
    <property type="molecule type" value="Genomic_DNA"/>
</dbReference>
<comment type="subcellular location">
    <subcellularLocation>
        <location evidence="1">Cell membrane</location>
        <topology evidence="1">Multi-pass membrane protein</topology>
    </subcellularLocation>
</comment>